<dbReference type="Proteomes" id="UP001283361">
    <property type="component" value="Unassembled WGS sequence"/>
</dbReference>
<feature type="coiled-coil region" evidence="1">
    <location>
        <begin position="555"/>
        <end position="686"/>
    </location>
</feature>
<evidence type="ECO:0008006" key="4">
    <source>
        <dbReference type="Google" id="ProtNLM"/>
    </source>
</evidence>
<sequence length="840" mass="96863">MSYINLRDDGSLPAINSARRIKALEQELQYYRQREIQRPRTPVGILKNDGNTKELHDQVNLFREELDKKDRLIQHLVSLDGAPKVPRAPDSYRLDSLYLGERSALDSTRTELAGIQVKFERAQVQLRELQNEMQAKDIKVNELQLLLDASRDQESRLTEMVASLREKLGEFESKAGSFETVANRGEFTISTLQRDNRLLNDKIIELEQRLSKQLEDREASESKLLFEGKRLREILSQISTLLRTEDLIDDSPETAEIVIKNLNELIQENAMLKGKMVSMNEHLNKTNLETKASRETIMRLVSEVGREQRVATQYTTDMENLRLERDTAVGSRMELEREIGLLKERLQASNHALEATKAELDMREQRSSTIERELRATSTHVRTTSTQFDLFREQLANILSATFDNMTPTEQCLKDTVQRLAQDKKASDLRVEELENRVRQMTDQLEQELGLHQDLKQRAKRFEVETADMAERLRAAEGELAAGECLRDGFKFDKEKYLRGLQKLGEVMKMDRISLDLGLDLTMDALVARAQQLVKLEMDALADKSTHVYNLQRKVKALKEQLESKDLHIDLLRKKMTSLEERLHGRVDSERVRETDSLRIQKLERLASKYKLQLQDSRQEVQNLKAQLLGSTELQARTLEQRKDIEELARQIEELEEVRKRQSHKISKLKNEVETTETSMQETNMAQENAVQALSSELRTTKNALDAIKYREKQLVDFRTVVARMLGLDIETLAVPDYEVISRLEKLIQAHHTTAFTTLSLEEALQDAQDGAGPLSANFRRTIEAADPVVHRSRERNRRRAARFRGLPCFGLPCTLSNCKVVCLRKELPSFYEWSDILST</sequence>
<dbReference type="EMBL" id="JAWDGP010000590">
    <property type="protein sequence ID" value="KAK3799204.1"/>
    <property type="molecule type" value="Genomic_DNA"/>
</dbReference>
<organism evidence="2 3">
    <name type="scientific">Elysia crispata</name>
    <name type="common">lettuce slug</name>
    <dbReference type="NCBI Taxonomy" id="231223"/>
    <lineage>
        <taxon>Eukaryota</taxon>
        <taxon>Metazoa</taxon>
        <taxon>Spiralia</taxon>
        <taxon>Lophotrochozoa</taxon>
        <taxon>Mollusca</taxon>
        <taxon>Gastropoda</taxon>
        <taxon>Heterobranchia</taxon>
        <taxon>Euthyneura</taxon>
        <taxon>Panpulmonata</taxon>
        <taxon>Sacoglossa</taxon>
        <taxon>Placobranchoidea</taxon>
        <taxon>Plakobranchidae</taxon>
        <taxon>Elysia</taxon>
    </lineage>
</organism>
<evidence type="ECO:0000313" key="2">
    <source>
        <dbReference type="EMBL" id="KAK3799204.1"/>
    </source>
</evidence>
<evidence type="ECO:0000256" key="1">
    <source>
        <dbReference type="SAM" id="Coils"/>
    </source>
</evidence>
<keyword evidence="3" id="KW-1185">Reference proteome</keyword>
<proteinExistence type="predicted"/>
<keyword evidence="1" id="KW-0175">Coiled coil</keyword>
<dbReference type="PANTHER" id="PTHR18863">
    <property type="entry name" value="TSEC-2-RELATED"/>
    <property type="match status" value="1"/>
</dbReference>
<dbReference type="InterPro" id="IPR039139">
    <property type="entry name" value="CCDC170-like"/>
</dbReference>
<feature type="coiled-coil region" evidence="1">
    <location>
        <begin position="417"/>
        <end position="465"/>
    </location>
</feature>
<feature type="coiled-coil region" evidence="1">
    <location>
        <begin position="318"/>
        <end position="363"/>
    </location>
</feature>
<gene>
    <name evidence="2" type="ORF">RRG08_054331</name>
</gene>
<dbReference type="AlphaFoldDB" id="A0AAE1B4G7"/>
<reference evidence="2" key="1">
    <citation type="journal article" date="2023" name="G3 (Bethesda)">
        <title>A reference genome for the long-term kleptoplast-retaining sea slug Elysia crispata morphotype clarki.</title>
        <authorList>
            <person name="Eastman K.E."/>
            <person name="Pendleton A.L."/>
            <person name="Shaikh M.A."/>
            <person name="Suttiyut T."/>
            <person name="Ogas R."/>
            <person name="Tomko P."/>
            <person name="Gavelis G."/>
            <person name="Widhalm J.R."/>
            <person name="Wisecaver J.H."/>
        </authorList>
    </citation>
    <scope>NUCLEOTIDE SEQUENCE</scope>
    <source>
        <strain evidence="2">ECLA1</strain>
    </source>
</reference>
<name>A0AAE1B4G7_9GAST</name>
<feature type="coiled-coil region" evidence="1">
    <location>
        <begin position="112"/>
        <end position="146"/>
    </location>
</feature>
<evidence type="ECO:0000313" key="3">
    <source>
        <dbReference type="Proteomes" id="UP001283361"/>
    </source>
</evidence>
<feature type="coiled-coil region" evidence="1">
    <location>
        <begin position="189"/>
        <end position="223"/>
    </location>
</feature>
<accession>A0AAE1B4G7</accession>
<protein>
    <recommendedName>
        <fullName evidence="4">Coiled-coil domain-containing protein 170</fullName>
    </recommendedName>
</protein>
<dbReference type="PANTHER" id="PTHR18863:SF6">
    <property type="entry name" value="COILED-COIL DOMAIN-CONTAINING PROTEIN 170"/>
    <property type="match status" value="1"/>
</dbReference>
<comment type="caution">
    <text evidence="2">The sequence shown here is derived from an EMBL/GenBank/DDBJ whole genome shotgun (WGS) entry which is preliminary data.</text>
</comment>